<dbReference type="InterPro" id="IPR022289">
    <property type="entry name" value="PRTRC_protein-C"/>
</dbReference>
<evidence type="ECO:0000313" key="2">
    <source>
        <dbReference type="Proteomes" id="UP000622890"/>
    </source>
</evidence>
<dbReference type="InterPro" id="IPR032866">
    <property type="entry name" value="Prok_Ub"/>
</dbReference>
<dbReference type="Pfam" id="PF14454">
    <property type="entry name" value="Prok_Ub"/>
    <property type="match status" value="1"/>
</dbReference>
<evidence type="ECO:0000313" key="1">
    <source>
        <dbReference type="EMBL" id="MBK4737911.1"/>
    </source>
</evidence>
<dbReference type="Proteomes" id="UP000622890">
    <property type="component" value="Unassembled WGS sequence"/>
</dbReference>
<accession>A0A934SW43</accession>
<reference evidence="1" key="1">
    <citation type="submission" date="2021-01" db="EMBL/GenBank/DDBJ databases">
        <title>Genome sequence of strain Noviherbaspirillum sp. DKR-6.</title>
        <authorList>
            <person name="Chaudhary D.K."/>
        </authorList>
    </citation>
    <scope>NUCLEOTIDE SEQUENCE</scope>
    <source>
        <strain evidence="1">DKR-6</strain>
    </source>
</reference>
<dbReference type="RefSeq" id="WP_200596623.1">
    <property type="nucleotide sequence ID" value="NZ_JAEPBG010000015.1"/>
</dbReference>
<protein>
    <submittedName>
        <fullName evidence="1">PRTRC system protein C</fullName>
    </submittedName>
</protein>
<dbReference type="EMBL" id="JAEPBG010000015">
    <property type="protein sequence ID" value="MBK4737911.1"/>
    <property type="molecule type" value="Genomic_DNA"/>
</dbReference>
<gene>
    <name evidence="1" type="ORF">JJB74_25095</name>
</gene>
<dbReference type="AlphaFoldDB" id="A0A934SW43"/>
<organism evidence="1 2">
    <name type="scientific">Noviherbaspirillum pedocola</name>
    <dbReference type="NCBI Taxonomy" id="2801341"/>
    <lineage>
        <taxon>Bacteria</taxon>
        <taxon>Pseudomonadati</taxon>
        <taxon>Pseudomonadota</taxon>
        <taxon>Betaproteobacteria</taxon>
        <taxon>Burkholderiales</taxon>
        <taxon>Oxalobacteraceae</taxon>
        <taxon>Noviherbaspirillum</taxon>
    </lineage>
</organism>
<keyword evidence="2" id="KW-1185">Reference proteome</keyword>
<comment type="caution">
    <text evidence="1">The sequence shown here is derived from an EMBL/GenBank/DDBJ whole genome shotgun (WGS) entry which is preliminary data.</text>
</comment>
<proteinExistence type="predicted"/>
<dbReference type="NCBIfam" id="TIGR03738">
    <property type="entry name" value="PRTRC_C"/>
    <property type="match status" value="1"/>
</dbReference>
<name>A0A934SW43_9BURK</name>
<sequence>MSLQVQTLTRVFAYNGTELPCPGNNLSVDEVRDIYSATFPELTNATVEGPDNKGDKLVYKFVKTAGAKG</sequence>